<keyword evidence="1" id="KW-0812">Transmembrane</keyword>
<evidence type="ECO:0000313" key="2">
    <source>
        <dbReference type="EMBL" id="SDC71056.1"/>
    </source>
</evidence>
<dbReference type="InterPro" id="IPR049971">
    <property type="entry name" value="CLC_0170-like"/>
</dbReference>
<feature type="transmembrane region" description="Helical" evidence="1">
    <location>
        <begin position="6"/>
        <end position="26"/>
    </location>
</feature>
<dbReference type="STRING" id="1236220.SAMN04488112_11427"/>
<feature type="transmembrane region" description="Helical" evidence="1">
    <location>
        <begin position="47"/>
        <end position="66"/>
    </location>
</feature>
<organism evidence="2 3">
    <name type="scientific">Melghirimyces thermohalophilus</name>
    <dbReference type="NCBI Taxonomy" id="1236220"/>
    <lineage>
        <taxon>Bacteria</taxon>
        <taxon>Bacillati</taxon>
        <taxon>Bacillota</taxon>
        <taxon>Bacilli</taxon>
        <taxon>Bacillales</taxon>
        <taxon>Thermoactinomycetaceae</taxon>
        <taxon>Melghirimyces</taxon>
    </lineage>
</organism>
<proteinExistence type="predicted"/>
<accession>A0A1G6NUX6</accession>
<dbReference type="RefSeq" id="WP_091570917.1">
    <property type="nucleotide sequence ID" value="NZ_FMZA01000014.1"/>
</dbReference>
<keyword evidence="3" id="KW-1185">Reference proteome</keyword>
<name>A0A1G6NUX6_9BACL</name>
<gene>
    <name evidence="2" type="ORF">SAMN04488112_11427</name>
</gene>
<evidence type="ECO:0000256" key="1">
    <source>
        <dbReference type="SAM" id="Phobius"/>
    </source>
</evidence>
<dbReference type="Proteomes" id="UP000199387">
    <property type="component" value="Unassembled WGS sequence"/>
</dbReference>
<reference evidence="2 3" key="1">
    <citation type="submission" date="2016-10" db="EMBL/GenBank/DDBJ databases">
        <authorList>
            <person name="de Groot N.N."/>
        </authorList>
    </citation>
    <scope>NUCLEOTIDE SEQUENCE [LARGE SCALE GENOMIC DNA]</scope>
    <source>
        <strain evidence="2 3">DSM 45514</strain>
    </source>
</reference>
<dbReference type="AlphaFoldDB" id="A0A1G6NUX6"/>
<dbReference type="EMBL" id="FMZA01000014">
    <property type="protein sequence ID" value="SDC71056.1"/>
    <property type="molecule type" value="Genomic_DNA"/>
</dbReference>
<dbReference type="OrthoDB" id="2897521at2"/>
<sequence length="71" mass="8600">MDHTMVYIGYLHYLVVLFLVTGALLLRVDMRMYQLMKLPKEQKVTRWLGWINLTFGLVIWIGKWLLGRWIF</sequence>
<keyword evidence="1" id="KW-0472">Membrane</keyword>
<keyword evidence="1" id="KW-1133">Transmembrane helix</keyword>
<dbReference type="NCBIfam" id="NF042414">
    <property type="entry name" value="CLC_0170_fam"/>
    <property type="match status" value="1"/>
</dbReference>
<evidence type="ECO:0000313" key="3">
    <source>
        <dbReference type="Proteomes" id="UP000199387"/>
    </source>
</evidence>
<protein>
    <submittedName>
        <fullName evidence="2">Uncharacterized protein</fullName>
    </submittedName>
</protein>